<dbReference type="PANTHER" id="PTHR10598:SF0">
    <property type="entry name" value="SET1_ASH2 HISTONE METHYLTRANSFERASE COMPLEX SUBUNIT ASH2"/>
    <property type="match status" value="1"/>
</dbReference>
<evidence type="ECO:0000256" key="1">
    <source>
        <dbReference type="ARBA" id="ARBA00004123"/>
    </source>
</evidence>
<feature type="compositionally biased region" description="Polar residues" evidence="4">
    <location>
        <begin position="37"/>
        <end position="55"/>
    </location>
</feature>
<keyword evidence="3" id="KW-0175">Coiled coil</keyword>
<dbReference type="InterPro" id="IPR013320">
    <property type="entry name" value="ConA-like_dom_sf"/>
</dbReference>
<name>A0A183C584_GLOPA</name>
<dbReference type="InterPro" id="IPR001870">
    <property type="entry name" value="B30.2/SPRY"/>
</dbReference>
<sequence>MEERVEKLEHENKELRAELEQQKALIALQTKREEFQNKQQQNIDSLTQKLMVSNDPSKEAELTKNKKSDSSSMRKLAHTNERRLKNSMQQEKVVKMEKYQKEQQLNIVALQKTVATLSGKIGLINRWDFAACHDKLALSELSRLVVQHNGEANWGWLSSVRAEKPLLPGNPYFEVEVLEKKGDVLIGLATKRMPLDKMVGVYEGTFGYASNGVFCGHEVDGCDHAPNGRPYIGGILPFGVGDVVGCGINLQNSQIIYTLDGKRLDIANSFVNSAADLFPCVSLGEGTKIETNFGPDFKFKF</sequence>
<dbReference type="GO" id="GO:0000976">
    <property type="term" value="F:transcription cis-regulatory region binding"/>
    <property type="evidence" value="ECO:0007669"/>
    <property type="project" value="TreeGrafter"/>
</dbReference>
<feature type="domain" description="B30.2/SPRY" evidence="5">
    <location>
        <begin position="105"/>
        <end position="298"/>
    </location>
</feature>
<comment type="subcellular location">
    <subcellularLocation>
        <location evidence="1">Nucleus</location>
    </subcellularLocation>
</comment>
<dbReference type="Proteomes" id="UP000050741">
    <property type="component" value="Unassembled WGS sequence"/>
</dbReference>
<dbReference type="SMART" id="SM00449">
    <property type="entry name" value="SPRY"/>
    <property type="match status" value="1"/>
</dbReference>
<reference evidence="6" key="1">
    <citation type="submission" date="2013-12" db="EMBL/GenBank/DDBJ databases">
        <authorList>
            <person name="Aslett M."/>
        </authorList>
    </citation>
    <scope>NUCLEOTIDE SEQUENCE [LARGE SCALE GENOMIC DNA]</scope>
    <source>
        <strain evidence="6">Lindley</strain>
    </source>
</reference>
<reference evidence="7" key="3">
    <citation type="submission" date="2016-06" db="UniProtKB">
        <authorList>
            <consortium name="WormBaseParasite"/>
        </authorList>
    </citation>
    <scope>IDENTIFICATION</scope>
</reference>
<feature type="coiled-coil region" evidence="3">
    <location>
        <begin position="5"/>
        <end position="32"/>
    </location>
</feature>
<keyword evidence="6" id="KW-1185">Reference proteome</keyword>
<dbReference type="GO" id="GO:0048188">
    <property type="term" value="C:Set1C/COMPASS complex"/>
    <property type="evidence" value="ECO:0007669"/>
    <property type="project" value="InterPro"/>
</dbReference>
<evidence type="ECO:0000256" key="2">
    <source>
        <dbReference type="ARBA" id="ARBA00023242"/>
    </source>
</evidence>
<evidence type="ECO:0000259" key="5">
    <source>
        <dbReference type="PROSITE" id="PS50188"/>
    </source>
</evidence>
<feature type="compositionally biased region" description="Basic and acidic residues" evidence="4">
    <location>
        <begin position="56"/>
        <end position="69"/>
    </location>
</feature>
<dbReference type="WBParaSite" id="GPLIN_000802900">
    <property type="protein sequence ID" value="GPLIN_000802900"/>
    <property type="gene ID" value="GPLIN_000802900"/>
</dbReference>
<feature type="region of interest" description="Disordered" evidence="4">
    <location>
        <begin position="34"/>
        <end position="80"/>
    </location>
</feature>
<evidence type="ECO:0000256" key="3">
    <source>
        <dbReference type="SAM" id="Coils"/>
    </source>
</evidence>
<dbReference type="Gene3D" id="2.60.120.920">
    <property type="match status" value="1"/>
</dbReference>
<accession>A0A183C584</accession>
<dbReference type="AlphaFoldDB" id="A0A183C584"/>
<dbReference type="PANTHER" id="PTHR10598">
    <property type="entry name" value="SET1/ASH2 HISTONE METHYLTRANSFERASE COMPLEX SUBUNIT ASH2"/>
    <property type="match status" value="1"/>
</dbReference>
<dbReference type="InterPro" id="IPR043136">
    <property type="entry name" value="B30.2/SPRY_sf"/>
</dbReference>
<organism evidence="6 7">
    <name type="scientific">Globodera pallida</name>
    <name type="common">Potato cyst nematode worm</name>
    <name type="synonym">Heterodera pallida</name>
    <dbReference type="NCBI Taxonomy" id="36090"/>
    <lineage>
        <taxon>Eukaryota</taxon>
        <taxon>Metazoa</taxon>
        <taxon>Ecdysozoa</taxon>
        <taxon>Nematoda</taxon>
        <taxon>Chromadorea</taxon>
        <taxon>Rhabditida</taxon>
        <taxon>Tylenchina</taxon>
        <taxon>Tylenchomorpha</taxon>
        <taxon>Tylenchoidea</taxon>
        <taxon>Heteroderidae</taxon>
        <taxon>Heteroderinae</taxon>
        <taxon>Globodera</taxon>
    </lineage>
</organism>
<dbReference type="PROSITE" id="PS50188">
    <property type="entry name" value="B302_SPRY"/>
    <property type="match status" value="1"/>
</dbReference>
<evidence type="ECO:0000313" key="6">
    <source>
        <dbReference type="Proteomes" id="UP000050741"/>
    </source>
</evidence>
<protein>
    <submittedName>
        <fullName evidence="7">B30.2/SPRY domain-containing protein</fullName>
    </submittedName>
</protein>
<reference evidence="6" key="2">
    <citation type="submission" date="2014-05" db="EMBL/GenBank/DDBJ databases">
        <title>The genome and life-stage specific transcriptomes of Globodera pallida elucidate key aspects of plant parasitism by a cyst nematode.</title>
        <authorList>
            <person name="Cotton J.A."/>
            <person name="Lilley C.J."/>
            <person name="Jones L.M."/>
            <person name="Kikuchi T."/>
            <person name="Reid A.J."/>
            <person name="Thorpe P."/>
            <person name="Tsai I.J."/>
            <person name="Beasley H."/>
            <person name="Blok V."/>
            <person name="Cock P.J.A."/>
            <person name="Van den Akker S.E."/>
            <person name="Holroyd N."/>
            <person name="Hunt M."/>
            <person name="Mantelin S."/>
            <person name="Naghra H."/>
            <person name="Pain A."/>
            <person name="Palomares-Rius J.E."/>
            <person name="Zarowiecki M."/>
            <person name="Berriman M."/>
            <person name="Jones J.T."/>
            <person name="Urwin P.E."/>
        </authorList>
    </citation>
    <scope>NUCLEOTIDE SEQUENCE [LARGE SCALE GENOMIC DNA]</scope>
    <source>
        <strain evidence="6">Lindley</strain>
    </source>
</reference>
<dbReference type="InterPro" id="IPR003877">
    <property type="entry name" value="SPRY_dom"/>
</dbReference>
<dbReference type="InterPro" id="IPR037353">
    <property type="entry name" value="ASH2"/>
</dbReference>
<dbReference type="Pfam" id="PF00622">
    <property type="entry name" value="SPRY"/>
    <property type="match status" value="1"/>
</dbReference>
<evidence type="ECO:0000256" key="4">
    <source>
        <dbReference type="SAM" id="MobiDB-lite"/>
    </source>
</evidence>
<evidence type="ECO:0000313" key="7">
    <source>
        <dbReference type="WBParaSite" id="GPLIN_000802900"/>
    </source>
</evidence>
<dbReference type="InterPro" id="IPR044736">
    <property type="entry name" value="Gid1/RanBPM/SPLA_SPRY"/>
</dbReference>
<proteinExistence type="predicted"/>
<dbReference type="SUPFAM" id="SSF49899">
    <property type="entry name" value="Concanavalin A-like lectins/glucanases"/>
    <property type="match status" value="1"/>
</dbReference>
<dbReference type="CDD" id="cd12885">
    <property type="entry name" value="SPRY_RanBP_like"/>
    <property type="match status" value="1"/>
</dbReference>
<keyword evidence="2" id="KW-0539">Nucleus</keyword>